<evidence type="ECO:0000256" key="2">
    <source>
        <dbReference type="SAM" id="SignalP"/>
    </source>
</evidence>
<name>A0A1I8B6R5_MELHA</name>
<feature type="region of interest" description="Disordered" evidence="1">
    <location>
        <begin position="140"/>
        <end position="203"/>
    </location>
</feature>
<feature type="chain" id="PRO_5009315513" evidence="2">
    <location>
        <begin position="23"/>
        <end position="636"/>
    </location>
</feature>
<dbReference type="AlphaFoldDB" id="A0A1I8B6R5"/>
<organism evidence="3 4">
    <name type="scientific">Meloidogyne hapla</name>
    <name type="common">Root-knot nematode worm</name>
    <dbReference type="NCBI Taxonomy" id="6305"/>
    <lineage>
        <taxon>Eukaryota</taxon>
        <taxon>Metazoa</taxon>
        <taxon>Ecdysozoa</taxon>
        <taxon>Nematoda</taxon>
        <taxon>Chromadorea</taxon>
        <taxon>Rhabditida</taxon>
        <taxon>Tylenchina</taxon>
        <taxon>Tylenchomorpha</taxon>
        <taxon>Tylenchoidea</taxon>
        <taxon>Meloidogynidae</taxon>
        <taxon>Meloidogyninae</taxon>
        <taxon>Meloidogyne</taxon>
    </lineage>
</organism>
<evidence type="ECO:0000313" key="3">
    <source>
        <dbReference type="Proteomes" id="UP000095281"/>
    </source>
</evidence>
<proteinExistence type="predicted"/>
<reference evidence="4" key="1">
    <citation type="submission" date="2016-11" db="UniProtKB">
        <authorList>
            <consortium name="WormBaseParasite"/>
        </authorList>
    </citation>
    <scope>IDENTIFICATION</scope>
</reference>
<feature type="compositionally biased region" description="Basic residues" evidence="1">
    <location>
        <begin position="154"/>
        <end position="186"/>
    </location>
</feature>
<dbReference type="WBParaSite" id="MhA1_Contig1452.frz3.gene9">
    <property type="protein sequence ID" value="MhA1_Contig1452.frz3.gene9"/>
    <property type="gene ID" value="MhA1_Contig1452.frz3.gene9"/>
</dbReference>
<protein>
    <submittedName>
        <fullName evidence="4">MI domain-containing protein</fullName>
    </submittedName>
</protein>
<keyword evidence="3" id="KW-1185">Reference proteome</keyword>
<keyword evidence="2" id="KW-0732">Signal</keyword>
<feature type="signal peptide" evidence="2">
    <location>
        <begin position="1"/>
        <end position="22"/>
    </location>
</feature>
<evidence type="ECO:0000256" key="1">
    <source>
        <dbReference type="SAM" id="MobiDB-lite"/>
    </source>
</evidence>
<evidence type="ECO:0000313" key="4">
    <source>
        <dbReference type="WBParaSite" id="MhA1_Contig1452.frz3.gene9"/>
    </source>
</evidence>
<sequence length="636" mass="70834">MSSNMNLKIIVIFATIIALSVAPHPPSHKKDECNIKIILECFPSIDVSASVDLSSAKVSAEIGSKSSELISADVDLNSLSVSAEIGKSKHKSKSFEHKSKSSENELISVKGKLKSAVHKLLSAVAKLKLFEADISAEFNSKSSSKSSEDNKSKNPCKKSKKRKTTKAPHKTTTKKVKATPKPKITHKTTTPKPKKSTASTKKTTPRPCRAILILELIRIKLLRLSVKQQLLFDVCIKDIEAILLDVKLSLKVKVIKIAFHLKLFFLNNPDIELLIALEEIKGFGKVFEIILLGLKFNAVQLEAVIKPLDLEGNTHLTIALEKAILNVNCSIDIKLQIKLFIKFFKRICFKLDDDFKVERKHAYIAIVLRSFLSNVNASCLVEAILKAKINGVISVQEYLVFCDLFVSLSKIGPVVLSGDVNVNVFIKSLKIAINSNTTLTLFNASVIIEAKNFLKLVIKFFENETDVNLRLKFLIAQCALLSKPCHELIILSLDLDIDLKIHFCSLVSSSNLCINNNIFISVQAISEDFAECCKIDKHNNTDILIAIDVDLFAQLKTSVEIASFKSFRNSIFNCIHKIHPHDHKSAHKCCLPFVKQIFVSKVFARELLLKIILWPVFVQVKSNLVFGTLCDFCGLC</sequence>
<feature type="compositionally biased region" description="Low complexity" evidence="1">
    <location>
        <begin position="187"/>
        <end position="202"/>
    </location>
</feature>
<accession>A0A1I8B6R5</accession>
<dbReference type="Proteomes" id="UP000095281">
    <property type="component" value="Unplaced"/>
</dbReference>